<dbReference type="PANTHER" id="PTHR43739">
    <property type="entry name" value="XYLOGLUCANASE (EUROFUNG)"/>
    <property type="match status" value="1"/>
</dbReference>
<dbReference type="NCBIfam" id="TIGR04183">
    <property type="entry name" value="Por_Secre_tail"/>
    <property type="match status" value="1"/>
</dbReference>
<reference evidence="2 3" key="1">
    <citation type="journal article" date="2023" name="Microbiol. Resour. Announc.">
        <title>Complete Genome Sequence of Imperialibacter roseus strain P4T.</title>
        <authorList>
            <person name="Tizabi D.R."/>
            <person name="Bachvaroff T."/>
            <person name="Hill R.T."/>
        </authorList>
    </citation>
    <scope>NUCLEOTIDE SEQUENCE [LARGE SCALE GENOMIC DNA]</scope>
    <source>
        <strain evidence="2 3">P4T</strain>
    </source>
</reference>
<dbReference type="SUPFAM" id="SSF110296">
    <property type="entry name" value="Oligoxyloglucan reducing end-specific cellobiohydrolase"/>
    <property type="match status" value="2"/>
</dbReference>
<dbReference type="InterPro" id="IPR025965">
    <property type="entry name" value="FlgD/Vpr_Ig-like"/>
</dbReference>
<name>A0ABZ0IJS2_9BACT</name>
<gene>
    <name evidence="2" type="ORF">RT717_17070</name>
</gene>
<proteinExistence type="predicted"/>
<dbReference type="Gene3D" id="2.60.40.4070">
    <property type="match status" value="1"/>
</dbReference>
<dbReference type="InterPro" id="IPR026444">
    <property type="entry name" value="Secre_tail"/>
</dbReference>
<dbReference type="InterPro" id="IPR015943">
    <property type="entry name" value="WD40/YVTN_repeat-like_dom_sf"/>
</dbReference>
<keyword evidence="3" id="KW-1185">Reference proteome</keyword>
<sequence>MNRRILFISALLLVCGVLSIYFLGKFSNDGDQQSAEVLATPFTPTSLGVEEDPDARANFEHMMLADPASGAIPAGIHSKALKFTRQLPTSREMKLGGFARTEERAYIPRGPFNVGGRTRALAIDRSNEKVILAGGVSGGLWRTENEGIIWKRITPPEMINSVSCLVQDTRDGRTDTWYFGTGEYSLFNSARGNNSTPYRGDGIFKSTDKGLTWQPLSATVSGDVTTFGSPFQYIYKLAINTANSNEDELYAATIGGVIRSSDGGETWATVLGADLLSEPPGTDLNNKTFPFFSDVSITKSGIKYGALSTVSNADNNWAKAGIYRSEDGLSWVNITPTGFPSQYRRIVITPSPSNEKVIYFLVDAAATNLWKATYLASGDKYIWENLSSNIPDFGGRVGEFDTQNGYNMLLEVHPTDENIVFLGGTNLFRSSDGFKSKDNTEWIGGYSPENNASQYSNHHADQHVLTFYSSDPAKMLSGHDAGISITWSGLSKEVNWLSLNNGYLTSQFFTIDIPKYEYSDLMVGGMQDNGTYLRSAPGENPPWDQVFSGDGSYCQTTSDGTFWYVSAQMAQIYRLTFNTKFELTGYARVDPLNGGLASDNGYLFVNPFRLDPVNNNIMFLAGGNVIWRNSNLSQIANGSQDKTSTNWQRLESSVIPEGQITAMEVSTTGEKWLLYGNSTGRLFKLPLANGNSFDMEEITDPGFPQAFISSISIDPSDHHNIMVVFSNYGIPSVFFSDDGGLSFIDISGNLEENADGTGNGPSVRWGQLIPMKDGELMAAVGTGSGLYATEALSGTATTWSREGADVVGYSVIPMLSYNPLDGRLAIATHGNGIFETFISDHLVIEKKPSSEKFIVGAPYPNPFTDLISIPFEIPKKQIVKSIIYNAAGQQVKTLVWGTQFEGATTMTWDGTNVTGTAVVDGVYFCRIQLASGEQKTVRLILNH</sequence>
<dbReference type="Pfam" id="PF13860">
    <property type="entry name" value="FlgD_ig"/>
    <property type="match status" value="1"/>
</dbReference>
<evidence type="ECO:0000313" key="3">
    <source>
        <dbReference type="Proteomes" id="UP001302349"/>
    </source>
</evidence>
<dbReference type="Gene3D" id="2.130.10.10">
    <property type="entry name" value="YVTN repeat-like/Quinoprotein amine dehydrogenase"/>
    <property type="match status" value="2"/>
</dbReference>
<evidence type="ECO:0000259" key="1">
    <source>
        <dbReference type="Pfam" id="PF13860"/>
    </source>
</evidence>
<accession>A0ABZ0IJS2</accession>
<evidence type="ECO:0000313" key="2">
    <source>
        <dbReference type="EMBL" id="WOK04796.1"/>
    </source>
</evidence>
<dbReference type="InterPro" id="IPR052025">
    <property type="entry name" value="Xyloglucanase_GH74"/>
</dbReference>
<organism evidence="2 3">
    <name type="scientific">Imperialibacter roseus</name>
    <dbReference type="NCBI Taxonomy" id="1324217"/>
    <lineage>
        <taxon>Bacteria</taxon>
        <taxon>Pseudomonadati</taxon>
        <taxon>Bacteroidota</taxon>
        <taxon>Cytophagia</taxon>
        <taxon>Cytophagales</taxon>
        <taxon>Flammeovirgaceae</taxon>
        <taxon>Imperialibacter</taxon>
    </lineage>
</organism>
<dbReference type="PANTHER" id="PTHR43739:SF5">
    <property type="entry name" value="EXO-ALPHA-SIALIDASE"/>
    <property type="match status" value="1"/>
</dbReference>
<feature type="domain" description="FlgD/Vpr Ig-like" evidence="1">
    <location>
        <begin position="880"/>
        <end position="930"/>
    </location>
</feature>
<dbReference type="EMBL" id="CP136051">
    <property type="protein sequence ID" value="WOK04796.1"/>
    <property type="molecule type" value="Genomic_DNA"/>
</dbReference>
<protein>
    <submittedName>
        <fullName evidence="2">FlgD immunoglobulin-like domain containing protein</fullName>
    </submittedName>
</protein>
<dbReference type="Proteomes" id="UP001302349">
    <property type="component" value="Chromosome"/>
</dbReference>
<dbReference type="RefSeq" id="WP_317487596.1">
    <property type="nucleotide sequence ID" value="NZ_CP136051.1"/>
</dbReference>